<dbReference type="Gene3D" id="3.90.245.10">
    <property type="entry name" value="Ribonucleoside hydrolase-like"/>
    <property type="match status" value="1"/>
</dbReference>
<name>A0ABQ8G2G9_9PEZI</name>
<dbReference type="SUPFAM" id="SSF53590">
    <property type="entry name" value="Nucleoside hydrolase"/>
    <property type="match status" value="1"/>
</dbReference>
<keyword evidence="1" id="KW-0378">Hydrolase</keyword>
<dbReference type="GO" id="GO:0016787">
    <property type="term" value="F:hydrolase activity"/>
    <property type="evidence" value="ECO:0007669"/>
    <property type="project" value="UniProtKB-KW"/>
</dbReference>
<keyword evidence="2" id="KW-1185">Reference proteome</keyword>
<dbReference type="PANTHER" id="PTHR43264:SF1">
    <property type="entry name" value="INOSINE_URIDINE-PREFERRING NUCLEOSIDE HYDROLASE DOMAIN-CONTAINING PROTEIN"/>
    <property type="match status" value="1"/>
</dbReference>
<sequence>MDSLLSPRRLLRLALAAVPFNTPAAAKKNLVVDTDLFSDVDDAAALLLAATDPDVNLLAVNVNYPSSYSVLAASAIAAHYGYPDLPIGVVRPLTNDSFFDDFYFEMGEYASKVAYHWANGSLPWGEADRAWDPVALYRKTLAGQEDASVTIASIGFFDNLSGLLNSTADAYSNKSGHDLVADKVSELVVMGGGYPSGYEYNFWGSNSSLTAHVVNNWPGKVTFSGTELGGNVTSGAPLTVQGPAGDPVAAAYRWYTGYNKSRFSWDPLTVLYACQGLGELFEYGNSIGYNYVHPNGSNVWVDDGSVTDQHWLQLKVDNETAARKLDRLLLEGAASAV</sequence>
<accession>A0ABQ8G2G9</accession>
<organism evidence="1 2">
    <name type="scientific">Macrophomina phaseolina</name>
    <dbReference type="NCBI Taxonomy" id="35725"/>
    <lineage>
        <taxon>Eukaryota</taxon>
        <taxon>Fungi</taxon>
        <taxon>Dikarya</taxon>
        <taxon>Ascomycota</taxon>
        <taxon>Pezizomycotina</taxon>
        <taxon>Dothideomycetes</taxon>
        <taxon>Dothideomycetes incertae sedis</taxon>
        <taxon>Botryosphaeriales</taxon>
        <taxon>Botryosphaeriaceae</taxon>
        <taxon>Macrophomina</taxon>
    </lineage>
</organism>
<reference evidence="1 2" key="1">
    <citation type="journal article" date="2021" name="Nat. Commun.">
        <title>Genetic determinants of endophytism in the Arabidopsis root mycobiome.</title>
        <authorList>
            <person name="Mesny F."/>
            <person name="Miyauchi S."/>
            <person name="Thiergart T."/>
            <person name="Pickel B."/>
            <person name="Atanasova L."/>
            <person name="Karlsson M."/>
            <person name="Huettel B."/>
            <person name="Barry K.W."/>
            <person name="Haridas S."/>
            <person name="Chen C."/>
            <person name="Bauer D."/>
            <person name="Andreopoulos W."/>
            <person name="Pangilinan J."/>
            <person name="LaButti K."/>
            <person name="Riley R."/>
            <person name="Lipzen A."/>
            <person name="Clum A."/>
            <person name="Drula E."/>
            <person name="Henrissat B."/>
            <person name="Kohler A."/>
            <person name="Grigoriev I.V."/>
            <person name="Martin F.M."/>
            <person name="Hacquard S."/>
        </authorList>
    </citation>
    <scope>NUCLEOTIDE SEQUENCE [LARGE SCALE GENOMIC DNA]</scope>
    <source>
        <strain evidence="1 2">MPI-SDFR-AT-0080</strain>
    </source>
</reference>
<dbReference type="PANTHER" id="PTHR43264">
    <property type="match status" value="1"/>
</dbReference>
<protein>
    <submittedName>
        <fullName evidence="1">Inosine/uridine-preferring nucleoside hydrolase</fullName>
    </submittedName>
</protein>
<evidence type="ECO:0000313" key="2">
    <source>
        <dbReference type="Proteomes" id="UP000774617"/>
    </source>
</evidence>
<proteinExistence type="predicted"/>
<evidence type="ECO:0000313" key="1">
    <source>
        <dbReference type="EMBL" id="KAH7042763.1"/>
    </source>
</evidence>
<comment type="caution">
    <text evidence="1">The sequence shown here is derived from an EMBL/GenBank/DDBJ whole genome shotgun (WGS) entry which is preliminary data.</text>
</comment>
<dbReference type="InterPro" id="IPR036452">
    <property type="entry name" value="Ribo_hydro-like"/>
</dbReference>
<gene>
    <name evidence="1" type="ORF">B0J12DRAFT_579106</name>
</gene>
<dbReference type="Proteomes" id="UP000774617">
    <property type="component" value="Unassembled WGS sequence"/>
</dbReference>
<dbReference type="EMBL" id="JAGTJR010000024">
    <property type="protein sequence ID" value="KAH7042763.1"/>
    <property type="molecule type" value="Genomic_DNA"/>
</dbReference>